<dbReference type="EnsemblPlants" id="AES99301">
    <property type="protein sequence ID" value="AES99301"/>
    <property type="gene ID" value="MTR_5g078920"/>
</dbReference>
<evidence type="ECO:0000313" key="2">
    <source>
        <dbReference type="EnsemblPlants" id="AES99301"/>
    </source>
</evidence>
<reference evidence="1 3" key="1">
    <citation type="journal article" date="2011" name="Nature">
        <title>The Medicago genome provides insight into the evolution of rhizobial symbioses.</title>
        <authorList>
            <person name="Young N.D."/>
            <person name="Debelle F."/>
            <person name="Oldroyd G.E."/>
            <person name="Geurts R."/>
            <person name="Cannon S.B."/>
            <person name="Udvardi M.K."/>
            <person name="Benedito V.A."/>
            <person name="Mayer K.F."/>
            <person name="Gouzy J."/>
            <person name="Schoof H."/>
            <person name="Van de Peer Y."/>
            <person name="Proost S."/>
            <person name="Cook D.R."/>
            <person name="Meyers B.C."/>
            <person name="Spannagl M."/>
            <person name="Cheung F."/>
            <person name="De Mita S."/>
            <person name="Krishnakumar V."/>
            <person name="Gundlach H."/>
            <person name="Zhou S."/>
            <person name="Mudge J."/>
            <person name="Bharti A.K."/>
            <person name="Murray J.D."/>
            <person name="Naoumkina M.A."/>
            <person name="Rosen B."/>
            <person name="Silverstein K.A."/>
            <person name="Tang H."/>
            <person name="Rombauts S."/>
            <person name="Zhao P.X."/>
            <person name="Zhou P."/>
            <person name="Barbe V."/>
            <person name="Bardou P."/>
            <person name="Bechner M."/>
            <person name="Bellec A."/>
            <person name="Berger A."/>
            <person name="Berges H."/>
            <person name="Bidwell S."/>
            <person name="Bisseling T."/>
            <person name="Choisne N."/>
            <person name="Couloux A."/>
            <person name="Denny R."/>
            <person name="Deshpande S."/>
            <person name="Dai X."/>
            <person name="Doyle J.J."/>
            <person name="Dudez A.M."/>
            <person name="Farmer A.D."/>
            <person name="Fouteau S."/>
            <person name="Franken C."/>
            <person name="Gibelin C."/>
            <person name="Gish J."/>
            <person name="Goldstein S."/>
            <person name="Gonzalez A.J."/>
            <person name="Green P.J."/>
            <person name="Hallab A."/>
            <person name="Hartog M."/>
            <person name="Hua A."/>
            <person name="Humphray S.J."/>
            <person name="Jeong D.H."/>
            <person name="Jing Y."/>
            <person name="Jocker A."/>
            <person name="Kenton S.M."/>
            <person name="Kim D.J."/>
            <person name="Klee K."/>
            <person name="Lai H."/>
            <person name="Lang C."/>
            <person name="Lin S."/>
            <person name="Macmil S.L."/>
            <person name="Magdelenat G."/>
            <person name="Matthews L."/>
            <person name="McCorrison J."/>
            <person name="Monaghan E.L."/>
            <person name="Mun J.H."/>
            <person name="Najar F.Z."/>
            <person name="Nicholson C."/>
            <person name="Noirot C."/>
            <person name="O'Bleness M."/>
            <person name="Paule C.R."/>
            <person name="Poulain J."/>
            <person name="Prion F."/>
            <person name="Qin B."/>
            <person name="Qu C."/>
            <person name="Retzel E.F."/>
            <person name="Riddle C."/>
            <person name="Sallet E."/>
            <person name="Samain S."/>
            <person name="Samson N."/>
            <person name="Sanders I."/>
            <person name="Saurat O."/>
            <person name="Scarpelli C."/>
            <person name="Schiex T."/>
            <person name="Segurens B."/>
            <person name="Severin A.J."/>
            <person name="Sherrier D.J."/>
            <person name="Shi R."/>
            <person name="Sims S."/>
            <person name="Singer S.R."/>
            <person name="Sinharoy S."/>
            <person name="Sterck L."/>
            <person name="Viollet A."/>
            <person name="Wang B.B."/>
            <person name="Wang K."/>
            <person name="Wang M."/>
            <person name="Wang X."/>
            <person name="Warfsmann J."/>
            <person name="Weissenbach J."/>
            <person name="White D.D."/>
            <person name="White J.D."/>
            <person name="Wiley G.B."/>
            <person name="Wincker P."/>
            <person name="Xing Y."/>
            <person name="Yang L."/>
            <person name="Yao Z."/>
            <person name="Ying F."/>
            <person name="Zhai J."/>
            <person name="Zhou L."/>
            <person name="Zuber A."/>
            <person name="Denarie J."/>
            <person name="Dixon R.A."/>
            <person name="May G.D."/>
            <person name="Schwartz D.C."/>
            <person name="Rogers J."/>
            <person name="Quetier F."/>
            <person name="Town C.D."/>
            <person name="Roe B.A."/>
        </authorList>
    </citation>
    <scope>NUCLEOTIDE SEQUENCE [LARGE SCALE GENOMIC DNA]</scope>
    <source>
        <strain evidence="1">A17</strain>
        <strain evidence="2 3">cv. Jemalong A17</strain>
    </source>
</reference>
<keyword evidence="3" id="KW-1185">Reference proteome</keyword>
<proteinExistence type="predicted"/>
<reference evidence="2" key="3">
    <citation type="submission" date="2015-04" db="UniProtKB">
        <authorList>
            <consortium name="EnsemblPlants"/>
        </authorList>
    </citation>
    <scope>IDENTIFICATION</scope>
    <source>
        <strain evidence="2">cv. Jemalong A17</strain>
    </source>
</reference>
<organism evidence="1 3">
    <name type="scientific">Medicago truncatula</name>
    <name type="common">Barrel medic</name>
    <name type="synonym">Medicago tribuloides</name>
    <dbReference type="NCBI Taxonomy" id="3880"/>
    <lineage>
        <taxon>Eukaryota</taxon>
        <taxon>Viridiplantae</taxon>
        <taxon>Streptophyta</taxon>
        <taxon>Embryophyta</taxon>
        <taxon>Tracheophyta</taxon>
        <taxon>Spermatophyta</taxon>
        <taxon>Magnoliopsida</taxon>
        <taxon>eudicotyledons</taxon>
        <taxon>Gunneridae</taxon>
        <taxon>Pentapetalae</taxon>
        <taxon>rosids</taxon>
        <taxon>fabids</taxon>
        <taxon>Fabales</taxon>
        <taxon>Fabaceae</taxon>
        <taxon>Papilionoideae</taxon>
        <taxon>50 kb inversion clade</taxon>
        <taxon>NPAAA clade</taxon>
        <taxon>Hologalegina</taxon>
        <taxon>IRL clade</taxon>
        <taxon>Trifolieae</taxon>
        <taxon>Medicago</taxon>
    </lineage>
</organism>
<dbReference type="AlphaFoldDB" id="G7K1V3"/>
<name>G7K1V3_MEDTR</name>
<dbReference type="EMBL" id="CM001221">
    <property type="protein sequence ID" value="AES99301.1"/>
    <property type="molecule type" value="Genomic_DNA"/>
</dbReference>
<gene>
    <name evidence="1" type="ordered locus">MTR_5g078920</name>
</gene>
<dbReference type="HOGENOM" id="CLU_2281625_0_0_1"/>
<evidence type="ECO:0000313" key="1">
    <source>
        <dbReference type="EMBL" id="AES99301.1"/>
    </source>
</evidence>
<reference evidence="1 3" key="2">
    <citation type="journal article" date="2014" name="BMC Genomics">
        <title>An improved genome release (version Mt4.0) for the model legume Medicago truncatula.</title>
        <authorList>
            <person name="Tang H."/>
            <person name="Krishnakumar V."/>
            <person name="Bidwell S."/>
            <person name="Rosen B."/>
            <person name="Chan A."/>
            <person name="Zhou S."/>
            <person name="Gentzbittel L."/>
            <person name="Childs K.L."/>
            <person name="Yandell M."/>
            <person name="Gundlach H."/>
            <person name="Mayer K.F."/>
            <person name="Schwartz D.C."/>
            <person name="Town C.D."/>
        </authorList>
    </citation>
    <scope>GENOME REANNOTATION</scope>
    <source>
        <strain evidence="2 3">cv. Jemalong A17</strain>
    </source>
</reference>
<accession>G7K1V3</accession>
<sequence>MIGPFTHNCDLSSEADQEFEKYRVPPIDFCYKNALLANRVTCGNCWHGKTRLCVLTQVDLMIVLEESTTSSASEYSRLSKDLRILVKKIDLEKKPEGRVLIE</sequence>
<dbReference type="PaxDb" id="3880-AES99301"/>
<protein>
    <submittedName>
        <fullName evidence="1 2">Uncharacterized protein</fullName>
    </submittedName>
</protein>
<dbReference type="Proteomes" id="UP000002051">
    <property type="component" value="Chromosome 5"/>
</dbReference>
<evidence type="ECO:0000313" key="3">
    <source>
        <dbReference type="Proteomes" id="UP000002051"/>
    </source>
</evidence>